<feature type="domain" description="Peptidase S26" evidence="4">
    <location>
        <begin position="13"/>
        <end position="96"/>
    </location>
</feature>
<proteinExistence type="inferred from homology"/>
<dbReference type="GO" id="GO:0005886">
    <property type="term" value="C:plasma membrane"/>
    <property type="evidence" value="ECO:0007669"/>
    <property type="project" value="UniProtKB-SubCell"/>
</dbReference>
<dbReference type="PANTHER" id="PTHR43390">
    <property type="entry name" value="SIGNAL PEPTIDASE I"/>
    <property type="match status" value="1"/>
</dbReference>
<keyword evidence="6" id="KW-1185">Reference proteome</keyword>
<evidence type="ECO:0000256" key="1">
    <source>
        <dbReference type="ARBA" id="ARBA00004401"/>
    </source>
</evidence>
<dbReference type="AlphaFoldDB" id="A0A1H3P5T7"/>
<sequence>MGCVKIFAGVLAGLALAVVWVRRRVLVVTVDGVSMRPTFADGDRVLVRKGRPVRRGDVVVLEPPLDPSGAYLPSGPGADGRYWNLKRAVALAGDPVPPGIAGSDGHEAVPAGMLVVLGDNPDSVDSRQRGFYPADQVLGVVSRRINRH</sequence>
<dbReference type="Pfam" id="PF10502">
    <property type="entry name" value="Peptidase_S26"/>
    <property type="match status" value="2"/>
</dbReference>
<comment type="similarity">
    <text evidence="2">Belongs to the peptidase S26 family.</text>
</comment>
<dbReference type="GO" id="GO:0006465">
    <property type="term" value="P:signal peptide processing"/>
    <property type="evidence" value="ECO:0007669"/>
    <property type="project" value="InterPro"/>
</dbReference>
<evidence type="ECO:0000256" key="2">
    <source>
        <dbReference type="ARBA" id="ARBA00009370"/>
    </source>
</evidence>
<feature type="active site" evidence="3">
    <location>
        <position position="34"/>
    </location>
</feature>
<dbReference type="Gene3D" id="2.10.109.10">
    <property type="entry name" value="Umud Fragment, subunit A"/>
    <property type="match status" value="1"/>
</dbReference>
<evidence type="ECO:0000313" key="6">
    <source>
        <dbReference type="Proteomes" id="UP000199515"/>
    </source>
</evidence>
<dbReference type="PRINTS" id="PR00727">
    <property type="entry name" value="LEADERPTASE"/>
</dbReference>
<organism evidence="5 6">
    <name type="scientific">Amycolatopsis xylanica</name>
    <dbReference type="NCBI Taxonomy" id="589385"/>
    <lineage>
        <taxon>Bacteria</taxon>
        <taxon>Bacillati</taxon>
        <taxon>Actinomycetota</taxon>
        <taxon>Actinomycetes</taxon>
        <taxon>Pseudonocardiales</taxon>
        <taxon>Pseudonocardiaceae</taxon>
        <taxon>Amycolatopsis</taxon>
    </lineage>
</organism>
<dbReference type="EMBL" id="FNON01000008">
    <property type="protein sequence ID" value="SDY96400.1"/>
    <property type="molecule type" value="Genomic_DNA"/>
</dbReference>
<name>A0A1H3P5T7_9PSEU</name>
<feature type="active site" evidence="3">
    <location>
        <position position="86"/>
    </location>
</feature>
<dbReference type="Proteomes" id="UP000199515">
    <property type="component" value="Unassembled WGS sequence"/>
</dbReference>
<dbReference type="GO" id="GO:0004252">
    <property type="term" value="F:serine-type endopeptidase activity"/>
    <property type="evidence" value="ECO:0007669"/>
    <property type="project" value="InterPro"/>
</dbReference>
<evidence type="ECO:0000259" key="4">
    <source>
        <dbReference type="Pfam" id="PF10502"/>
    </source>
</evidence>
<dbReference type="PANTHER" id="PTHR43390:SF1">
    <property type="entry name" value="CHLOROPLAST PROCESSING PEPTIDASE"/>
    <property type="match status" value="1"/>
</dbReference>
<evidence type="ECO:0000256" key="3">
    <source>
        <dbReference type="PIRSR" id="PIRSR600223-1"/>
    </source>
</evidence>
<reference evidence="5 6" key="1">
    <citation type="submission" date="2016-10" db="EMBL/GenBank/DDBJ databases">
        <authorList>
            <person name="de Groot N.N."/>
        </authorList>
    </citation>
    <scope>NUCLEOTIDE SEQUENCE [LARGE SCALE GENOMIC DNA]</scope>
    <source>
        <strain evidence="5 6">CPCC 202699</strain>
    </source>
</reference>
<comment type="subcellular location">
    <subcellularLocation>
        <location evidence="1">Cell membrane</location>
        <topology evidence="1">Single-pass type II membrane protein</topology>
    </subcellularLocation>
</comment>
<dbReference type="SUPFAM" id="SSF51306">
    <property type="entry name" value="LexA/Signal peptidase"/>
    <property type="match status" value="1"/>
</dbReference>
<protein>
    <submittedName>
        <fullName evidence="5">Signal peptidase I</fullName>
    </submittedName>
</protein>
<dbReference type="OrthoDB" id="5518017at2"/>
<feature type="domain" description="Peptidase S26" evidence="4">
    <location>
        <begin position="104"/>
        <end position="142"/>
    </location>
</feature>
<evidence type="ECO:0000313" key="5">
    <source>
        <dbReference type="EMBL" id="SDY96400.1"/>
    </source>
</evidence>
<accession>A0A1H3P5T7</accession>
<dbReference type="STRING" id="589385.SAMN05421504_10832"/>
<gene>
    <name evidence="5" type="ORF">SAMN05421504_10832</name>
</gene>
<dbReference type="CDD" id="cd06530">
    <property type="entry name" value="S26_SPase_I"/>
    <property type="match status" value="1"/>
</dbReference>
<dbReference type="InterPro" id="IPR000223">
    <property type="entry name" value="Pept_S26A_signal_pept_1"/>
</dbReference>
<dbReference type="InterPro" id="IPR036286">
    <property type="entry name" value="LexA/Signal_pep-like_sf"/>
</dbReference>
<dbReference type="InterPro" id="IPR019533">
    <property type="entry name" value="Peptidase_S26"/>
</dbReference>